<keyword evidence="9" id="KW-1185">Reference proteome</keyword>
<dbReference type="Proteomes" id="UP001165378">
    <property type="component" value="Unassembled WGS sequence"/>
</dbReference>
<dbReference type="CDD" id="cd06171">
    <property type="entry name" value="Sigma70_r4"/>
    <property type="match status" value="1"/>
</dbReference>
<dbReference type="Gene3D" id="1.10.10.10">
    <property type="entry name" value="Winged helix-like DNA-binding domain superfamily/Winged helix DNA-binding domain"/>
    <property type="match status" value="1"/>
</dbReference>
<dbReference type="Gene3D" id="1.10.1740.10">
    <property type="match status" value="1"/>
</dbReference>
<evidence type="ECO:0000259" key="7">
    <source>
        <dbReference type="Pfam" id="PF08281"/>
    </source>
</evidence>
<dbReference type="AlphaFoldDB" id="A0AA41Q9T2"/>
<evidence type="ECO:0000256" key="2">
    <source>
        <dbReference type="ARBA" id="ARBA00023015"/>
    </source>
</evidence>
<dbReference type="InterPro" id="IPR007627">
    <property type="entry name" value="RNA_pol_sigma70_r2"/>
</dbReference>
<organism evidence="8 9">
    <name type="scientific">Yinghuangia soli</name>
    <dbReference type="NCBI Taxonomy" id="2908204"/>
    <lineage>
        <taxon>Bacteria</taxon>
        <taxon>Bacillati</taxon>
        <taxon>Actinomycetota</taxon>
        <taxon>Actinomycetes</taxon>
        <taxon>Kitasatosporales</taxon>
        <taxon>Streptomycetaceae</taxon>
        <taxon>Yinghuangia</taxon>
    </lineage>
</organism>
<reference evidence="8" key="1">
    <citation type="submission" date="2022-01" db="EMBL/GenBank/DDBJ databases">
        <title>Genome-Based Taxonomic Classification of the Phylum Actinobacteria.</title>
        <authorList>
            <person name="Gao Y."/>
        </authorList>
    </citation>
    <scope>NUCLEOTIDE SEQUENCE</scope>
    <source>
        <strain evidence="8">KLBMP 8922</strain>
    </source>
</reference>
<dbReference type="GO" id="GO:0006352">
    <property type="term" value="P:DNA-templated transcription initiation"/>
    <property type="evidence" value="ECO:0007669"/>
    <property type="project" value="InterPro"/>
</dbReference>
<keyword evidence="5" id="KW-0804">Transcription</keyword>
<evidence type="ECO:0000256" key="3">
    <source>
        <dbReference type="ARBA" id="ARBA00023082"/>
    </source>
</evidence>
<name>A0AA41Q9T2_9ACTN</name>
<feature type="domain" description="RNA polymerase sigma-70 region 2" evidence="6">
    <location>
        <begin position="15"/>
        <end position="79"/>
    </location>
</feature>
<dbReference type="GO" id="GO:0003677">
    <property type="term" value="F:DNA binding"/>
    <property type="evidence" value="ECO:0007669"/>
    <property type="project" value="UniProtKB-KW"/>
</dbReference>
<dbReference type="Pfam" id="PF08281">
    <property type="entry name" value="Sigma70_r4_2"/>
    <property type="match status" value="1"/>
</dbReference>
<dbReference type="InterPro" id="IPR036388">
    <property type="entry name" value="WH-like_DNA-bd_sf"/>
</dbReference>
<dbReference type="NCBIfam" id="TIGR02937">
    <property type="entry name" value="sigma70-ECF"/>
    <property type="match status" value="1"/>
</dbReference>
<accession>A0AA41Q9T2</accession>
<dbReference type="InterPro" id="IPR013324">
    <property type="entry name" value="RNA_pol_sigma_r3/r4-like"/>
</dbReference>
<evidence type="ECO:0000313" key="8">
    <source>
        <dbReference type="EMBL" id="MCF2533004.1"/>
    </source>
</evidence>
<dbReference type="GO" id="GO:0016987">
    <property type="term" value="F:sigma factor activity"/>
    <property type="evidence" value="ECO:0007669"/>
    <property type="project" value="UniProtKB-KW"/>
</dbReference>
<gene>
    <name evidence="8" type="ORF">LZ495_38130</name>
</gene>
<comment type="caution">
    <text evidence="8">The sequence shown here is derived from an EMBL/GenBank/DDBJ whole genome shotgun (WGS) entry which is preliminary data.</text>
</comment>
<evidence type="ECO:0000256" key="1">
    <source>
        <dbReference type="ARBA" id="ARBA00010641"/>
    </source>
</evidence>
<feature type="domain" description="RNA polymerase sigma factor 70 region 4 type 2" evidence="7">
    <location>
        <begin position="106"/>
        <end position="156"/>
    </location>
</feature>
<dbReference type="Pfam" id="PF04542">
    <property type="entry name" value="Sigma70_r2"/>
    <property type="match status" value="1"/>
</dbReference>
<evidence type="ECO:0000256" key="5">
    <source>
        <dbReference type="ARBA" id="ARBA00023163"/>
    </source>
</evidence>
<dbReference type="SUPFAM" id="SSF88659">
    <property type="entry name" value="Sigma3 and sigma4 domains of RNA polymerase sigma factors"/>
    <property type="match status" value="1"/>
</dbReference>
<dbReference type="InterPro" id="IPR013249">
    <property type="entry name" value="RNA_pol_sigma70_r4_t2"/>
</dbReference>
<dbReference type="InterPro" id="IPR014284">
    <property type="entry name" value="RNA_pol_sigma-70_dom"/>
</dbReference>
<evidence type="ECO:0000256" key="4">
    <source>
        <dbReference type="ARBA" id="ARBA00023125"/>
    </source>
</evidence>
<dbReference type="SUPFAM" id="SSF88946">
    <property type="entry name" value="Sigma2 domain of RNA polymerase sigma factors"/>
    <property type="match status" value="1"/>
</dbReference>
<evidence type="ECO:0000259" key="6">
    <source>
        <dbReference type="Pfam" id="PF04542"/>
    </source>
</evidence>
<comment type="similarity">
    <text evidence="1">Belongs to the sigma-70 factor family. ECF subfamily.</text>
</comment>
<keyword evidence="3" id="KW-0731">Sigma factor</keyword>
<dbReference type="RefSeq" id="WP_235057776.1">
    <property type="nucleotide sequence ID" value="NZ_JAKFHA010000042.1"/>
</dbReference>
<dbReference type="EMBL" id="JAKFHA010000042">
    <property type="protein sequence ID" value="MCF2533004.1"/>
    <property type="molecule type" value="Genomic_DNA"/>
</dbReference>
<dbReference type="InterPro" id="IPR039425">
    <property type="entry name" value="RNA_pol_sigma-70-like"/>
</dbReference>
<keyword evidence="4" id="KW-0238">DNA-binding</keyword>
<keyword evidence="2" id="KW-0805">Transcription regulation</keyword>
<sequence>MDRQADRRWPAIDALVTARSKALKRYAYLLCGSSHGADDLVQEALTRVLSRRMPTDPQELEKYVRRVIVNIVVDEARRTVRWGRLLPWVSARDEVMDRSGEIVERVALAEVLAALAPRQRACVVLRYYEDLPVDEIAALLGCGEGTVKSQLHDARRVLARRWDVPAGERTGIAKGDAR</sequence>
<protein>
    <submittedName>
        <fullName evidence="8">Sigma-70 family RNA polymerase sigma factor</fullName>
    </submittedName>
</protein>
<dbReference type="InterPro" id="IPR013325">
    <property type="entry name" value="RNA_pol_sigma_r2"/>
</dbReference>
<dbReference type="PANTHER" id="PTHR43133">
    <property type="entry name" value="RNA POLYMERASE ECF-TYPE SIGMA FACTO"/>
    <property type="match status" value="1"/>
</dbReference>
<evidence type="ECO:0000313" key="9">
    <source>
        <dbReference type="Proteomes" id="UP001165378"/>
    </source>
</evidence>
<proteinExistence type="inferred from homology"/>
<dbReference type="PANTHER" id="PTHR43133:SF8">
    <property type="entry name" value="RNA POLYMERASE SIGMA FACTOR HI_1459-RELATED"/>
    <property type="match status" value="1"/>
</dbReference>